<dbReference type="Proteomes" id="UP000613160">
    <property type="component" value="Unassembled WGS sequence"/>
</dbReference>
<evidence type="ECO:0000256" key="3">
    <source>
        <dbReference type="ARBA" id="ARBA00023239"/>
    </source>
</evidence>
<organism evidence="5 6">
    <name type="scientific">Aureimonas glaciei</name>
    <dbReference type="NCBI Taxonomy" id="1776957"/>
    <lineage>
        <taxon>Bacteria</taxon>
        <taxon>Pseudomonadati</taxon>
        <taxon>Pseudomonadota</taxon>
        <taxon>Alphaproteobacteria</taxon>
        <taxon>Hyphomicrobiales</taxon>
        <taxon>Aurantimonadaceae</taxon>
        <taxon>Aureimonas</taxon>
    </lineage>
</organism>
<dbReference type="InterPro" id="IPR015813">
    <property type="entry name" value="Pyrv/PenolPyrv_kinase-like_dom"/>
</dbReference>
<feature type="domain" description="HpcH/HpaI aldolase/citrate lyase" evidence="4">
    <location>
        <begin position="18"/>
        <end position="213"/>
    </location>
</feature>
<accession>A0A916XWJ9</accession>
<dbReference type="InterPro" id="IPR005000">
    <property type="entry name" value="Aldolase/citrate-lyase_domain"/>
</dbReference>
<reference evidence="5" key="1">
    <citation type="journal article" date="2014" name="Int. J. Syst. Evol. Microbiol.">
        <title>Complete genome sequence of Corynebacterium casei LMG S-19264T (=DSM 44701T), isolated from a smear-ripened cheese.</title>
        <authorList>
            <consortium name="US DOE Joint Genome Institute (JGI-PGF)"/>
            <person name="Walter F."/>
            <person name="Albersmeier A."/>
            <person name="Kalinowski J."/>
            <person name="Ruckert C."/>
        </authorList>
    </citation>
    <scope>NUCLEOTIDE SEQUENCE</scope>
    <source>
        <strain evidence="5">CGMCC 1.15493</strain>
    </source>
</reference>
<gene>
    <name evidence="5" type="ORF">GCM10011335_20790</name>
</gene>
<reference evidence="5" key="2">
    <citation type="submission" date="2020-09" db="EMBL/GenBank/DDBJ databases">
        <authorList>
            <person name="Sun Q."/>
            <person name="Zhou Y."/>
        </authorList>
    </citation>
    <scope>NUCLEOTIDE SEQUENCE</scope>
    <source>
        <strain evidence="5">CGMCC 1.15493</strain>
    </source>
</reference>
<dbReference type="PANTHER" id="PTHR30502:SF0">
    <property type="entry name" value="PHOSPHOENOLPYRUVATE CARBOXYLASE FAMILY PROTEIN"/>
    <property type="match status" value="1"/>
</dbReference>
<sequence length="262" mass="27640">MQRGNPLLSGKGKRQPLIGTWAQTKSPEFCEIAGRAGFDFVIIDMEHGSFGIEGAVEMIRAVEAAGSVPVVRVPDHTRTNIFKVLDAGAMGVLVPSVSNAAEARAIVEAATYGPKGKRGACPCTRGTGHGVEDWSAYLDWTRDNVFVAALIETPEGVENFDAIIAVPGIDYVTLGPFDLAQALGHEGNFAHPDVQACLEDLAARALAKDVGVMAVSFASDGAGVRNDFDRWILKGVDVVAISSDRFLLSSGMKGIVGAVRSN</sequence>
<comment type="caution">
    <text evidence="5">The sequence shown here is derived from an EMBL/GenBank/DDBJ whole genome shotgun (WGS) entry which is preliminary data.</text>
</comment>
<keyword evidence="3" id="KW-0456">Lyase</keyword>
<dbReference type="InterPro" id="IPR040442">
    <property type="entry name" value="Pyrv_kinase-like_dom_sf"/>
</dbReference>
<dbReference type="Pfam" id="PF03328">
    <property type="entry name" value="HpcH_HpaI"/>
    <property type="match status" value="1"/>
</dbReference>
<comment type="similarity">
    <text evidence="1">Belongs to the HpcH/HpaI aldolase family.</text>
</comment>
<evidence type="ECO:0000313" key="5">
    <source>
        <dbReference type="EMBL" id="GGD17844.1"/>
    </source>
</evidence>
<dbReference type="EMBL" id="BMJJ01000004">
    <property type="protein sequence ID" value="GGD17844.1"/>
    <property type="molecule type" value="Genomic_DNA"/>
</dbReference>
<evidence type="ECO:0000259" key="4">
    <source>
        <dbReference type="Pfam" id="PF03328"/>
    </source>
</evidence>
<dbReference type="RefSeq" id="WP_188850531.1">
    <property type="nucleotide sequence ID" value="NZ_BMJJ01000004.1"/>
</dbReference>
<dbReference type="GO" id="GO:0016832">
    <property type="term" value="F:aldehyde-lyase activity"/>
    <property type="evidence" value="ECO:0007669"/>
    <property type="project" value="TreeGrafter"/>
</dbReference>
<protein>
    <submittedName>
        <fullName evidence="5">Aldolase</fullName>
    </submittedName>
</protein>
<keyword evidence="6" id="KW-1185">Reference proteome</keyword>
<evidence type="ECO:0000256" key="2">
    <source>
        <dbReference type="ARBA" id="ARBA00022723"/>
    </source>
</evidence>
<dbReference type="InterPro" id="IPR050251">
    <property type="entry name" value="HpcH-HpaI_aldolase"/>
</dbReference>
<evidence type="ECO:0000256" key="1">
    <source>
        <dbReference type="ARBA" id="ARBA00005568"/>
    </source>
</evidence>
<dbReference type="Gene3D" id="3.20.20.60">
    <property type="entry name" value="Phosphoenolpyruvate-binding domains"/>
    <property type="match status" value="1"/>
</dbReference>
<keyword evidence="2" id="KW-0479">Metal-binding</keyword>
<dbReference type="SUPFAM" id="SSF51621">
    <property type="entry name" value="Phosphoenolpyruvate/pyruvate domain"/>
    <property type="match status" value="1"/>
</dbReference>
<dbReference type="GO" id="GO:0046872">
    <property type="term" value="F:metal ion binding"/>
    <property type="evidence" value="ECO:0007669"/>
    <property type="project" value="UniProtKB-KW"/>
</dbReference>
<dbReference type="GO" id="GO:0005737">
    <property type="term" value="C:cytoplasm"/>
    <property type="evidence" value="ECO:0007669"/>
    <property type="project" value="TreeGrafter"/>
</dbReference>
<evidence type="ECO:0000313" key="6">
    <source>
        <dbReference type="Proteomes" id="UP000613160"/>
    </source>
</evidence>
<dbReference type="PANTHER" id="PTHR30502">
    <property type="entry name" value="2-KETO-3-DEOXY-L-RHAMNONATE ALDOLASE"/>
    <property type="match status" value="1"/>
</dbReference>
<name>A0A916XWJ9_9HYPH</name>
<proteinExistence type="inferred from homology"/>
<dbReference type="AlphaFoldDB" id="A0A916XWJ9"/>